<protein>
    <submittedName>
        <fullName evidence="1">Uncharacterized protein</fullName>
    </submittedName>
</protein>
<evidence type="ECO:0000313" key="2">
    <source>
        <dbReference type="Proteomes" id="UP001279734"/>
    </source>
</evidence>
<proteinExistence type="predicted"/>
<name>A0AAD3SDH1_NEPGR</name>
<dbReference type="AlphaFoldDB" id="A0AAD3SDH1"/>
<organism evidence="1 2">
    <name type="scientific">Nepenthes gracilis</name>
    <name type="common">Slender pitcher plant</name>
    <dbReference type="NCBI Taxonomy" id="150966"/>
    <lineage>
        <taxon>Eukaryota</taxon>
        <taxon>Viridiplantae</taxon>
        <taxon>Streptophyta</taxon>
        <taxon>Embryophyta</taxon>
        <taxon>Tracheophyta</taxon>
        <taxon>Spermatophyta</taxon>
        <taxon>Magnoliopsida</taxon>
        <taxon>eudicotyledons</taxon>
        <taxon>Gunneridae</taxon>
        <taxon>Pentapetalae</taxon>
        <taxon>Caryophyllales</taxon>
        <taxon>Nepenthaceae</taxon>
        <taxon>Nepenthes</taxon>
    </lineage>
</organism>
<reference evidence="1" key="1">
    <citation type="submission" date="2023-05" db="EMBL/GenBank/DDBJ databases">
        <title>Nepenthes gracilis genome sequencing.</title>
        <authorList>
            <person name="Fukushima K."/>
        </authorList>
    </citation>
    <scope>NUCLEOTIDE SEQUENCE</scope>
    <source>
        <strain evidence="1">SING2019-196</strain>
    </source>
</reference>
<dbReference type="Proteomes" id="UP001279734">
    <property type="component" value="Unassembled WGS sequence"/>
</dbReference>
<dbReference type="EMBL" id="BSYO01000008">
    <property type="protein sequence ID" value="GMH08627.1"/>
    <property type="molecule type" value="Genomic_DNA"/>
</dbReference>
<sequence length="116" mass="13225">MRNDAILSTKIRLTPGIIAVNMEESVVEVEIEFQWKHLRSSCWKGGQNATHSKTMEFHPTGRTLENPRSRLVPLSSNGINRKDLNRVHIELLLRCALLTPLLSNNLMRLCLLQPLV</sequence>
<comment type="caution">
    <text evidence="1">The sequence shown here is derived from an EMBL/GenBank/DDBJ whole genome shotgun (WGS) entry which is preliminary data.</text>
</comment>
<accession>A0AAD3SDH1</accession>
<keyword evidence="2" id="KW-1185">Reference proteome</keyword>
<gene>
    <name evidence="1" type="ORF">Nepgr_010467</name>
</gene>
<evidence type="ECO:0000313" key="1">
    <source>
        <dbReference type="EMBL" id="GMH08627.1"/>
    </source>
</evidence>